<feature type="transmembrane region" description="Helical" evidence="5">
    <location>
        <begin position="253"/>
        <end position="276"/>
    </location>
</feature>
<organism evidence="7">
    <name type="scientific">Ancoracysta twista</name>
    <dbReference type="NCBI Taxonomy" id="2044563"/>
    <lineage>
        <taxon>Eukaryota</taxon>
        <taxon>Provora</taxon>
        <taxon>Nebulidia</taxon>
        <taxon>Nebulidea</taxon>
        <taxon>Nebulidida</taxon>
        <taxon>Nebulidae</taxon>
    </lineage>
</organism>
<proteinExistence type="inferred from homology"/>
<reference evidence="7" key="1">
    <citation type="journal article" date="2017" name="Curr. Biol.">
        <title>A New Lineage of Eukaryotes Illuminates Early Mitochondrial Genome Reduction.</title>
        <authorList>
            <person name="Janouskovec J."/>
            <person name="Tikhonenkov D.V."/>
            <person name="Burki F."/>
            <person name="Howe A.T."/>
            <person name="Rohwer F.L."/>
            <person name="Mylnikov A.P."/>
            <person name="Keeling P.J."/>
        </authorList>
    </citation>
    <scope>NUCLEOTIDE SEQUENCE</scope>
    <source>
        <strain evidence="7">TD-1</strain>
    </source>
</reference>
<dbReference type="InterPro" id="IPR001750">
    <property type="entry name" value="ND/Mrp_TM"/>
</dbReference>
<keyword evidence="3 5" id="KW-1133">Transmembrane helix</keyword>
<accession>A0A2H4R8H6</accession>
<dbReference type="GO" id="GO:0042773">
    <property type="term" value="P:ATP synthesis coupled electron transport"/>
    <property type="evidence" value="ECO:0007669"/>
    <property type="project" value="InterPro"/>
</dbReference>
<dbReference type="PANTHER" id="PTHR22773">
    <property type="entry name" value="NADH DEHYDROGENASE"/>
    <property type="match status" value="1"/>
</dbReference>
<dbReference type="PRINTS" id="PR01434">
    <property type="entry name" value="NADHDHGNASE5"/>
</dbReference>
<keyword evidence="2 5" id="KW-0812">Transmembrane</keyword>
<keyword evidence="7" id="KW-0496">Mitochondrion</keyword>
<feature type="transmembrane region" description="Helical" evidence="5">
    <location>
        <begin position="138"/>
        <end position="157"/>
    </location>
</feature>
<geneLocation type="mitochondrion" evidence="7"/>
<dbReference type="GO" id="GO:0016020">
    <property type="term" value="C:membrane"/>
    <property type="evidence" value="ECO:0007669"/>
    <property type="project" value="UniProtKB-SubCell"/>
</dbReference>
<dbReference type="NCBIfam" id="TIGR01770">
    <property type="entry name" value="NDH_I_N"/>
    <property type="match status" value="1"/>
</dbReference>
<name>A0A2H4R8H6_9EUKA</name>
<dbReference type="HAMAP" id="MF_00445">
    <property type="entry name" value="NDH1_NuoN_1"/>
    <property type="match status" value="1"/>
</dbReference>
<evidence type="ECO:0000256" key="2">
    <source>
        <dbReference type="ARBA" id="ARBA00022692"/>
    </source>
</evidence>
<feature type="transmembrane region" description="Helical" evidence="5">
    <location>
        <begin position="313"/>
        <end position="334"/>
    </location>
</feature>
<feature type="transmembrane region" description="Helical" evidence="5">
    <location>
        <begin position="421"/>
        <end position="443"/>
    </location>
</feature>
<feature type="transmembrane region" description="Helical" evidence="5">
    <location>
        <begin position="382"/>
        <end position="401"/>
    </location>
</feature>
<evidence type="ECO:0000256" key="5">
    <source>
        <dbReference type="SAM" id="Phobius"/>
    </source>
</evidence>
<feature type="transmembrane region" description="Helical" evidence="5">
    <location>
        <begin position="45"/>
        <end position="66"/>
    </location>
</feature>
<dbReference type="Pfam" id="PF00361">
    <property type="entry name" value="Proton_antipo_M"/>
    <property type="match status" value="1"/>
</dbReference>
<feature type="transmembrane region" description="Helical" evidence="5">
    <location>
        <begin position="169"/>
        <end position="192"/>
    </location>
</feature>
<feature type="domain" description="NADH:quinone oxidoreductase/Mrp antiporter transmembrane" evidence="6">
    <location>
        <begin position="134"/>
        <end position="434"/>
    </location>
</feature>
<dbReference type="EMBL" id="MG202008">
    <property type="protein sequence ID" value="ATY40947.1"/>
    <property type="molecule type" value="Genomic_DNA"/>
</dbReference>
<dbReference type="GeneID" id="35199400"/>
<feature type="transmembrane region" description="Helical" evidence="5">
    <location>
        <begin position="114"/>
        <end position="132"/>
    </location>
</feature>
<protein>
    <submittedName>
        <fullName evidence="7">NADH dehydrogenase subunit 2</fullName>
    </submittedName>
</protein>
<dbReference type="RefSeq" id="YP_009446459.1">
    <property type="nucleotide sequence ID" value="NC_036491.1"/>
</dbReference>
<evidence type="ECO:0000256" key="3">
    <source>
        <dbReference type="ARBA" id="ARBA00022989"/>
    </source>
</evidence>
<dbReference type="AlphaFoldDB" id="A0A2H4R8H6"/>
<feature type="transmembrane region" description="Helical" evidence="5">
    <location>
        <begin position="282"/>
        <end position="306"/>
    </location>
</feature>
<feature type="transmembrane region" description="Helical" evidence="5">
    <location>
        <begin position="212"/>
        <end position="232"/>
    </location>
</feature>
<sequence>MNFFEIFENHFKAVLPELFLTTVIIYLLCYGIFYTSSKEYKYPILIRPIAWLSLQTFFISVLLTINNPFDFIVVFNNLLLVDSFTSSVKVIILASAATSILISLDYLDKNKINAFEYIVIKLLAILGMMLMVSAYDLIAMYLAIELQSLSLYVLAAFKRDSEYSTEAGLKYFVLGALSSGFLLFGCAMVYGFTGLTGFDELAKLFSGSPDLFVMHISGAFVGVVFVMIALFFKLAAAPFHMWSPDVYEGAPTTITAFFAIVPKIALLSLLLHLTFYSFYDLIIFWQPAVIAISISSMVFATLGALYQIKIKRLLAYSSIGHIGYLLMGLAAGSIEGTQSLIVYIFIYILMMVNVFSVVLSLRKQDSGQLIKYIAEFANLSRVNPVLAITVVLIFFSMAGVPPLAGFCSKFYVFSAAVNSSLYFLCLVGVFTSVVGAFYYIRIIKIMYFEKIKKHTFLYSVTKENSIVLGLSTFVTVFFFLYPAPLLLLSHKMALVLCA</sequence>
<evidence type="ECO:0000313" key="7">
    <source>
        <dbReference type="EMBL" id="ATY40947.1"/>
    </source>
</evidence>
<feature type="transmembrane region" description="Helical" evidence="5">
    <location>
        <begin position="86"/>
        <end position="107"/>
    </location>
</feature>
<comment type="subcellular location">
    <subcellularLocation>
        <location evidence="1">Membrane</location>
        <topology evidence="1">Multi-pass membrane protein</topology>
    </subcellularLocation>
</comment>
<evidence type="ECO:0000259" key="6">
    <source>
        <dbReference type="Pfam" id="PF00361"/>
    </source>
</evidence>
<feature type="transmembrane region" description="Helical" evidence="5">
    <location>
        <begin position="340"/>
        <end position="361"/>
    </location>
</feature>
<evidence type="ECO:0000256" key="1">
    <source>
        <dbReference type="ARBA" id="ARBA00004141"/>
    </source>
</evidence>
<evidence type="ECO:0000256" key="4">
    <source>
        <dbReference type="ARBA" id="ARBA00023136"/>
    </source>
</evidence>
<dbReference type="InterPro" id="IPR010096">
    <property type="entry name" value="NADH-Q_OxRdtase_suN/2"/>
</dbReference>
<keyword evidence="4 5" id="KW-0472">Membrane</keyword>
<dbReference type="GO" id="GO:0008137">
    <property type="term" value="F:NADH dehydrogenase (ubiquinone) activity"/>
    <property type="evidence" value="ECO:0007669"/>
    <property type="project" value="InterPro"/>
</dbReference>
<feature type="transmembrane region" description="Helical" evidence="5">
    <location>
        <begin position="13"/>
        <end position="33"/>
    </location>
</feature>
<gene>
    <name evidence="7" type="primary">nad2</name>
</gene>
<feature type="transmembrane region" description="Helical" evidence="5">
    <location>
        <begin position="464"/>
        <end position="483"/>
    </location>
</feature>